<proteinExistence type="inferred from homology"/>
<dbReference type="CDD" id="cd11288">
    <property type="entry name" value="gelsolin_S5_like"/>
    <property type="match status" value="1"/>
</dbReference>
<keyword evidence="4" id="KW-0009">Actin-binding</keyword>
<dbReference type="PANTHER" id="PTHR11977">
    <property type="entry name" value="VILLIN"/>
    <property type="match status" value="1"/>
</dbReference>
<comment type="similarity">
    <text evidence="1">Belongs to the villin/gelsolin family.</text>
</comment>
<evidence type="ECO:0000256" key="2">
    <source>
        <dbReference type="ARBA" id="ARBA00022467"/>
    </source>
</evidence>
<dbReference type="FunFam" id="3.40.20.10:FF:000005">
    <property type="entry name" value="Gelsolin"/>
    <property type="match status" value="1"/>
</dbReference>
<dbReference type="GO" id="GO:0008154">
    <property type="term" value="P:actin polymerization or depolymerization"/>
    <property type="evidence" value="ECO:0007669"/>
    <property type="project" value="TreeGrafter"/>
</dbReference>
<keyword evidence="3" id="KW-0677">Repeat</keyword>
<dbReference type="SMART" id="SM00262">
    <property type="entry name" value="GEL"/>
    <property type="match status" value="5"/>
</dbReference>
<accession>A0A7R9EFA1</accession>
<feature type="domain" description="Gelsolin-like" evidence="6">
    <location>
        <begin position="546"/>
        <end position="603"/>
    </location>
</feature>
<dbReference type="GO" id="GO:0005546">
    <property type="term" value="F:phosphatidylinositol-4,5-bisphosphate binding"/>
    <property type="evidence" value="ECO:0007669"/>
    <property type="project" value="TreeGrafter"/>
</dbReference>
<dbReference type="Pfam" id="PF00626">
    <property type="entry name" value="Gelsolin"/>
    <property type="match status" value="3"/>
</dbReference>
<evidence type="ECO:0000256" key="1">
    <source>
        <dbReference type="ARBA" id="ARBA00008418"/>
    </source>
</evidence>
<sequence length="1359" mass="152911">MELTLPYTDYPIHNPQGSPAYVVHSPSKYYQSSKSKGVVVFLTWSVTNRRVKSREPLAPDNLSVQGLEFCKREGIVVLTLPSHTSNKLQPLDRCVFGQFNNFFSSAVLDELQPKRKLDIYALAKLIVPFERDFLTSAVSDHPFPKGNEDTPGHGTEAAKKSSSTPGPSSVAIAGTSSAAIGAVSPKDLRPIPKATPRLQLNRGRCMIATDTPEKMELENKRGGSIVKRKVFMMLSSSSSEDNIESLCEESGYKTLRSFSRVLTGKDVSTADVEEELTSSDYVWIKFASITSLEVERRVLKGGVSSGLNTHMDIFEPCLFRVKGRRSPVTTQLTDISWDHFNSGDVFVLCTRDAVFLWVGRMANPLEKLQATKVAMKLQDEYNINSIVFVDDGFEHRLPATEKLVFNQHLNLKKRLVKTADEGNVDLEIDKAALTLYHCSDEEGTYKVIEVKSGPLYQSDLSSEVRLESFNTRIAAESGKPFKENPISAPDRDRTHVFSSLVQHETSVLDDGATKTGELNHSPMQHNFCFTVWRLASICALAVCLNSFIIDNGVTGIWVWVGRRASPKERVEAMRNAHGFVTKKGYPNNTPVTRVVDGGEPVEFKILFTSWRERSLMSTIQPKANSARLSMSIHTRLDAGTLHEHPQIAAASQLVDNGSGDAEVWRVEDSALVQVPRKIYGVFFTEDCYVVHYKYLTGTIERHIVYYWLRVTDQEIVLQAHAQGRTDAAETIKRDGGSGSGVRGHPHPRGYVSLNCAVEELDYGDDSTEENQDIAVMKSSALDAELGGVATIGRVVQGKEPPHFLTVFSGCMIILQGSSTDITGIPESFLLQVQGNQTHNTRAIQVERRAASLNTNYVFVLKTLRFGNFLWSGKGSTGDEREMAKKIASTVVRGDYEVLYEGQEKCNFWEAIGGKGEYTTNKEQTEHRDVIPPRLFHSSCTTDTFRVEEIVNFSQSDLLQEDTMLLDARHVIYIWSGKASSKTERDAITFIPIQYLRTDPAERDEDIPVFFVKQGFEPNTFTGFFKNWNSTFWNECKSYDELRRELEGKNPVLELDSVLVDGERRFDDFVKYPVEMLREEADTLPEDIDKTRRELESGVIPGDGDDDDDDDDDGVVQRRKRCSDIIVLHEPLLFPEKSRDKKCDEDDDDFKTVAPSIIELASIPPKQVLDGMQVSTLISAVAVQLCGTIFLSLSLSLRDCRARALGSNNSRMQSDDGVLFVTYLNIVTQCDTRSALPTEQVWLDNDDQQGTYQDCNESRYLNTIKQDKRNEYKKLSREEKIFLRIQKKVLKKELDLKESEADYRLEIHEMQKSVLEAKKKASEAKLEYYRMKIEGLKIEKHLKLDQISTPLVEVSQCKTV</sequence>
<dbReference type="GO" id="GO:0051015">
    <property type="term" value="F:actin filament binding"/>
    <property type="evidence" value="ECO:0007669"/>
    <property type="project" value="InterPro"/>
</dbReference>
<dbReference type="SUPFAM" id="SSF55753">
    <property type="entry name" value="Actin depolymerizing proteins"/>
    <property type="match status" value="5"/>
</dbReference>
<feature type="domain" description="Gelsolin-like" evidence="6">
    <location>
        <begin position="946"/>
        <end position="1020"/>
    </location>
</feature>
<dbReference type="PANTHER" id="PTHR11977:SF57">
    <property type="entry name" value="VILLIN-LIKE PROTEIN QUAIL"/>
    <property type="match status" value="1"/>
</dbReference>
<feature type="compositionally biased region" description="Basic and acidic residues" evidence="5">
    <location>
        <begin position="1082"/>
        <end position="1095"/>
    </location>
</feature>
<dbReference type="InterPro" id="IPR029006">
    <property type="entry name" value="ADF-H/Gelsolin-like_dom_sf"/>
</dbReference>
<feature type="region of interest" description="Disordered" evidence="5">
    <location>
        <begin position="140"/>
        <end position="171"/>
    </location>
</feature>
<dbReference type="InterPro" id="IPR007123">
    <property type="entry name" value="Gelsolin-like_dom"/>
</dbReference>
<dbReference type="GO" id="GO:0051016">
    <property type="term" value="P:barbed-end actin filament capping"/>
    <property type="evidence" value="ECO:0007669"/>
    <property type="project" value="TreeGrafter"/>
</dbReference>
<evidence type="ECO:0000256" key="5">
    <source>
        <dbReference type="SAM" id="MobiDB-lite"/>
    </source>
</evidence>
<feature type="compositionally biased region" description="Acidic residues" evidence="5">
    <location>
        <begin position="1102"/>
        <end position="1113"/>
    </location>
</feature>
<dbReference type="PRINTS" id="PR00597">
    <property type="entry name" value="GELSOLIN"/>
</dbReference>
<feature type="domain" description="Gelsolin-like" evidence="6">
    <location>
        <begin position="334"/>
        <end position="396"/>
    </location>
</feature>
<feature type="compositionally biased region" description="Basic and acidic residues" evidence="5">
    <location>
        <begin position="142"/>
        <end position="159"/>
    </location>
</feature>
<evidence type="ECO:0000259" key="6">
    <source>
        <dbReference type="Pfam" id="PF00626"/>
    </source>
</evidence>
<evidence type="ECO:0000256" key="3">
    <source>
        <dbReference type="ARBA" id="ARBA00022737"/>
    </source>
</evidence>
<name>A0A7R9EFA1_9NEOP</name>
<dbReference type="FunFam" id="3.40.20.10:FF:000001">
    <property type="entry name" value="Gelsolin"/>
    <property type="match status" value="1"/>
</dbReference>
<dbReference type="GO" id="GO:0015629">
    <property type="term" value="C:actin cytoskeleton"/>
    <property type="evidence" value="ECO:0007669"/>
    <property type="project" value="TreeGrafter"/>
</dbReference>
<protein>
    <recommendedName>
        <fullName evidence="6">Gelsolin-like domain-containing protein</fullName>
    </recommendedName>
</protein>
<dbReference type="GO" id="GO:0005737">
    <property type="term" value="C:cytoplasm"/>
    <property type="evidence" value="ECO:0007669"/>
    <property type="project" value="TreeGrafter"/>
</dbReference>
<feature type="region of interest" description="Disordered" evidence="5">
    <location>
        <begin position="1082"/>
        <end position="1114"/>
    </location>
</feature>
<dbReference type="InterPro" id="IPR007122">
    <property type="entry name" value="Villin/Gelsolin"/>
</dbReference>
<dbReference type="Gene3D" id="3.40.20.10">
    <property type="entry name" value="Severin"/>
    <property type="match status" value="5"/>
</dbReference>
<reference evidence="7" key="1">
    <citation type="submission" date="2020-11" db="EMBL/GenBank/DDBJ databases">
        <authorList>
            <person name="Tran Van P."/>
        </authorList>
    </citation>
    <scope>NUCLEOTIDE SEQUENCE</scope>
</reference>
<evidence type="ECO:0000313" key="7">
    <source>
        <dbReference type="EMBL" id="CAD7432912.1"/>
    </source>
</evidence>
<keyword evidence="2" id="KW-0117">Actin capping</keyword>
<gene>
    <name evidence="7" type="ORF">TMSB3V08_LOCUS9604</name>
</gene>
<dbReference type="GO" id="GO:0051014">
    <property type="term" value="P:actin filament severing"/>
    <property type="evidence" value="ECO:0007669"/>
    <property type="project" value="TreeGrafter"/>
</dbReference>
<organism evidence="7">
    <name type="scientific">Timema monikensis</name>
    <dbReference type="NCBI Taxonomy" id="170555"/>
    <lineage>
        <taxon>Eukaryota</taxon>
        <taxon>Metazoa</taxon>
        <taxon>Ecdysozoa</taxon>
        <taxon>Arthropoda</taxon>
        <taxon>Hexapoda</taxon>
        <taxon>Insecta</taxon>
        <taxon>Pterygota</taxon>
        <taxon>Neoptera</taxon>
        <taxon>Polyneoptera</taxon>
        <taxon>Phasmatodea</taxon>
        <taxon>Timematodea</taxon>
        <taxon>Timematoidea</taxon>
        <taxon>Timematidae</taxon>
        <taxon>Timema</taxon>
    </lineage>
</organism>
<evidence type="ECO:0000256" key="4">
    <source>
        <dbReference type="ARBA" id="ARBA00023203"/>
    </source>
</evidence>
<dbReference type="EMBL" id="OB795974">
    <property type="protein sequence ID" value="CAD7432912.1"/>
    <property type="molecule type" value="Genomic_DNA"/>
</dbReference>